<protein>
    <submittedName>
        <fullName evidence="2">Uncharacterized protein</fullName>
    </submittedName>
</protein>
<evidence type="ECO:0000256" key="1">
    <source>
        <dbReference type="SAM" id="MobiDB-lite"/>
    </source>
</evidence>
<sequence length="72" mass="8702">MNLNDWKITLNGQPVVRSDSIDDLFPDTRSKNQKKKDRKEHFKQKRKMRGSLTIELPMEKPWHERIVIKENK</sequence>
<organism evidence="2 3">
    <name type="scientific">Treponema bryantii</name>
    <dbReference type="NCBI Taxonomy" id="163"/>
    <lineage>
        <taxon>Bacteria</taxon>
        <taxon>Pseudomonadati</taxon>
        <taxon>Spirochaetota</taxon>
        <taxon>Spirochaetia</taxon>
        <taxon>Spirochaetales</taxon>
        <taxon>Treponemataceae</taxon>
        <taxon>Treponema</taxon>
    </lineage>
</organism>
<gene>
    <name evidence="2" type="ORF">SAMN04487977_101554</name>
</gene>
<dbReference type="RefSeq" id="WP_074640666.1">
    <property type="nucleotide sequence ID" value="NZ_FOFU01000001.1"/>
</dbReference>
<proteinExistence type="predicted"/>
<reference evidence="2 3" key="1">
    <citation type="submission" date="2016-10" db="EMBL/GenBank/DDBJ databases">
        <authorList>
            <person name="de Groot N.N."/>
        </authorList>
    </citation>
    <scope>NUCLEOTIDE SEQUENCE [LARGE SCALE GENOMIC DNA]</scope>
    <source>
        <strain evidence="2 3">B25</strain>
    </source>
</reference>
<feature type="region of interest" description="Disordered" evidence="1">
    <location>
        <begin position="19"/>
        <end position="47"/>
    </location>
</feature>
<dbReference type="AlphaFoldDB" id="A0A1H9B2R9"/>
<evidence type="ECO:0000313" key="3">
    <source>
        <dbReference type="Proteomes" id="UP000182360"/>
    </source>
</evidence>
<keyword evidence="3" id="KW-1185">Reference proteome</keyword>
<evidence type="ECO:0000313" key="2">
    <source>
        <dbReference type="EMBL" id="SEP83149.1"/>
    </source>
</evidence>
<feature type="compositionally biased region" description="Basic residues" evidence="1">
    <location>
        <begin position="31"/>
        <end position="47"/>
    </location>
</feature>
<accession>A0A1H9B2R9</accession>
<dbReference type="EMBL" id="FOFU01000001">
    <property type="protein sequence ID" value="SEP83149.1"/>
    <property type="molecule type" value="Genomic_DNA"/>
</dbReference>
<name>A0A1H9B2R9_9SPIR</name>
<dbReference type="Proteomes" id="UP000182360">
    <property type="component" value="Unassembled WGS sequence"/>
</dbReference>